<keyword evidence="8" id="KW-1185">Reference proteome</keyword>
<feature type="transmembrane region" description="Helical" evidence="6">
    <location>
        <begin position="186"/>
        <end position="207"/>
    </location>
</feature>
<dbReference type="PANTHER" id="PTHR31885:SF6">
    <property type="entry name" value="GH04784P"/>
    <property type="match status" value="1"/>
</dbReference>
<keyword evidence="4 6" id="KW-1133">Transmembrane helix</keyword>
<evidence type="ECO:0000256" key="6">
    <source>
        <dbReference type="SAM" id="Phobius"/>
    </source>
</evidence>
<evidence type="ECO:0000313" key="7">
    <source>
        <dbReference type="EMBL" id="OKL45275.1"/>
    </source>
</evidence>
<dbReference type="GO" id="GO:0016787">
    <property type="term" value="F:hydrolase activity"/>
    <property type="evidence" value="ECO:0007669"/>
    <property type="project" value="TreeGrafter"/>
</dbReference>
<comment type="caution">
    <text evidence="7">The sequence shown here is derived from an EMBL/GenBank/DDBJ whole genome shotgun (WGS) entry which is preliminary data.</text>
</comment>
<evidence type="ECO:0000256" key="5">
    <source>
        <dbReference type="ARBA" id="ARBA00023136"/>
    </source>
</evidence>
<sequence length="210" mass="22448">MLITAPYMALSLLAACIYGAYYSWRPASALKTLLKTLSLAVVCVAAAWMNAPWLLVAALAASSIGDAALAAPGNTRFLVGLCSFAVAHILYIILFWHLIAEFDLTRLALTGGVFGLLAVSTVWWLLPYTDDLKLPVAVYVLLIVAMGVLATQIGGWVMIGALAFVASDILLSLQLFRLPERSSITLPISVALWALYYGGQLAIFLALTVA</sequence>
<dbReference type="AlphaFoldDB" id="A0A1U7JKN8"/>
<dbReference type="STRING" id="197461.A3843_02740"/>
<feature type="transmembrane region" description="Helical" evidence="6">
    <location>
        <begin position="107"/>
        <end position="126"/>
    </location>
</feature>
<keyword evidence="5 6" id="KW-0472">Membrane</keyword>
<evidence type="ECO:0008006" key="9">
    <source>
        <dbReference type="Google" id="ProtNLM"/>
    </source>
</evidence>
<dbReference type="EMBL" id="LVVZ01000005">
    <property type="protein sequence ID" value="OKL45275.1"/>
    <property type="molecule type" value="Genomic_DNA"/>
</dbReference>
<comment type="subcellular location">
    <subcellularLocation>
        <location evidence="1">Membrane</location>
        <topology evidence="1">Multi-pass membrane protein</topology>
    </subcellularLocation>
</comment>
<evidence type="ECO:0000256" key="4">
    <source>
        <dbReference type="ARBA" id="ARBA00022989"/>
    </source>
</evidence>
<dbReference type="GO" id="GO:0016020">
    <property type="term" value="C:membrane"/>
    <property type="evidence" value="ECO:0007669"/>
    <property type="project" value="UniProtKB-SubCell"/>
</dbReference>
<protein>
    <recommendedName>
        <fullName evidence="9">YhhN-like protein</fullName>
    </recommendedName>
</protein>
<name>A0A1U7JKN8_9HYPH</name>
<feature type="transmembrane region" description="Helical" evidence="6">
    <location>
        <begin position="77"/>
        <end position="100"/>
    </location>
</feature>
<evidence type="ECO:0000256" key="2">
    <source>
        <dbReference type="ARBA" id="ARBA00007375"/>
    </source>
</evidence>
<keyword evidence="3 6" id="KW-0812">Transmembrane</keyword>
<dbReference type="Pfam" id="PF07947">
    <property type="entry name" value="YhhN"/>
    <property type="match status" value="1"/>
</dbReference>
<evidence type="ECO:0000256" key="1">
    <source>
        <dbReference type="ARBA" id="ARBA00004141"/>
    </source>
</evidence>
<accession>A0A1U7JKN8</accession>
<feature type="transmembrane region" description="Helical" evidence="6">
    <location>
        <begin position="138"/>
        <end position="165"/>
    </location>
</feature>
<reference evidence="7 8" key="1">
    <citation type="submission" date="2016-03" db="EMBL/GenBank/DDBJ databases">
        <title>Genome sequence of Nesiotobacter sp. nov., a moderately halophilic alphaproteobacterium isolated from the Yellow Sea, China.</title>
        <authorList>
            <person name="Zhang G."/>
            <person name="Zhang R."/>
        </authorList>
    </citation>
    <scope>NUCLEOTIDE SEQUENCE [LARGE SCALE GENOMIC DNA]</scope>
    <source>
        <strain evidence="7 8">WB1-6</strain>
    </source>
</reference>
<dbReference type="PANTHER" id="PTHR31885">
    <property type="entry name" value="GH04784P"/>
    <property type="match status" value="1"/>
</dbReference>
<dbReference type="RefSeq" id="WP_028480228.1">
    <property type="nucleotide sequence ID" value="NZ_LVVZ01000005.1"/>
</dbReference>
<feature type="transmembrane region" description="Helical" evidence="6">
    <location>
        <begin position="36"/>
        <end position="65"/>
    </location>
</feature>
<dbReference type="Proteomes" id="UP000185783">
    <property type="component" value="Unassembled WGS sequence"/>
</dbReference>
<proteinExistence type="inferred from homology"/>
<evidence type="ECO:0000313" key="8">
    <source>
        <dbReference type="Proteomes" id="UP000185783"/>
    </source>
</evidence>
<feature type="transmembrane region" description="Helical" evidence="6">
    <location>
        <begin position="6"/>
        <end position="24"/>
    </location>
</feature>
<dbReference type="InterPro" id="IPR012506">
    <property type="entry name" value="TMEM86B-like"/>
</dbReference>
<evidence type="ECO:0000256" key="3">
    <source>
        <dbReference type="ARBA" id="ARBA00022692"/>
    </source>
</evidence>
<organism evidence="7 8">
    <name type="scientific">Pseudovibrio exalbescens</name>
    <dbReference type="NCBI Taxonomy" id="197461"/>
    <lineage>
        <taxon>Bacteria</taxon>
        <taxon>Pseudomonadati</taxon>
        <taxon>Pseudomonadota</taxon>
        <taxon>Alphaproteobacteria</taxon>
        <taxon>Hyphomicrobiales</taxon>
        <taxon>Stappiaceae</taxon>
        <taxon>Pseudovibrio</taxon>
    </lineage>
</organism>
<gene>
    <name evidence="7" type="ORF">A3843_02740</name>
</gene>
<comment type="similarity">
    <text evidence="2">Belongs to the TMEM86 family.</text>
</comment>